<dbReference type="STRING" id="940295.EYM_03070"/>
<evidence type="ECO:0000313" key="1">
    <source>
        <dbReference type="EMBL" id="ALU11615.1"/>
    </source>
</evidence>
<organism evidence="1 2">
    <name type="scientific">Ignicoccus islandicus DSM 13165</name>
    <dbReference type="NCBI Taxonomy" id="940295"/>
    <lineage>
        <taxon>Archaea</taxon>
        <taxon>Thermoproteota</taxon>
        <taxon>Thermoprotei</taxon>
        <taxon>Desulfurococcales</taxon>
        <taxon>Desulfurococcaceae</taxon>
        <taxon>Ignicoccus</taxon>
    </lineage>
</organism>
<dbReference type="OrthoDB" id="33957at2157"/>
<name>A0A0U3FML4_9CREN</name>
<dbReference type="EMBL" id="CP006867">
    <property type="protein sequence ID" value="ALU11615.1"/>
    <property type="molecule type" value="Genomic_DNA"/>
</dbReference>
<dbReference type="GeneID" id="30680007"/>
<gene>
    <name evidence="1" type="ORF">EYM_03070</name>
</gene>
<reference evidence="1 2" key="1">
    <citation type="submission" date="2013-11" db="EMBL/GenBank/DDBJ databases">
        <title>Comparative genomics of Ignicoccus.</title>
        <authorList>
            <person name="Podar M."/>
        </authorList>
    </citation>
    <scope>NUCLEOTIDE SEQUENCE [LARGE SCALE GENOMIC DNA]</scope>
    <source>
        <strain evidence="1 2">DSM 13165</strain>
    </source>
</reference>
<proteinExistence type="predicted"/>
<dbReference type="Proteomes" id="UP000060778">
    <property type="component" value="Chromosome"/>
</dbReference>
<accession>A0A0U3FML4</accession>
<dbReference type="RefSeq" id="WP_075049604.1">
    <property type="nucleotide sequence ID" value="NZ_CP006867.1"/>
</dbReference>
<dbReference type="AlphaFoldDB" id="A0A0U3FML4"/>
<protein>
    <submittedName>
        <fullName evidence="1">Uncharacterized protein</fullName>
    </submittedName>
</protein>
<evidence type="ECO:0000313" key="2">
    <source>
        <dbReference type="Proteomes" id="UP000060778"/>
    </source>
</evidence>
<sequence>MSLNWTPRWKIVEIDVEGIRLRVPRDEVSGLLSCPICHSIEESNGRYFFDERSLINHMITHAKL</sequence>
<dbReference type="KEGG" id="iis:EYM_03070"/>
<keyword evidence="2" id="KW-1185">Reference proteome</keyword>